<evidence type="ECO:0000256" key="2">
    <source>
        <dbReference type="ARBA" id="ARBA00023002"/>
    </source>
</evidence>
<evidence type="ECO:0000313" key="3">
    <source>
        <dbReference type="EMBL" id="RUO19908.1"/>
    </source>
</evidence>
<dbReference type="GO" id="GO:0016491">
    <property type="term" value="F:oxidoreductase activity"/>
    <property type="evidence" value="ECO:0007669"/>
    <property type="project" value="UniProtKB-KW"/>
</dbReference>
<evidence type="ECO:0000313" key="4">
    <source>
        <dbReference type="Proteomes" id="UP000288212"/>
    </source>
</evidence>
<gene>
    <name evidence="3" type="ORF">CWE06_07715</name>
</gene>
<dbReference type="Pfam" id="PF02615">
    <property type="entry name" value="Ldh_2"/>
    <property type="match status" value="1"/>
</dbReference>
<dbReference type="PANTHER" id="PTHR11091">
    <property type="entry name" value="OXIDOREDUCTASE-RELATED"/>
    <property type="match status" value="1"/>
</dbReference>
<protein>
    <submittedName>
        <fullName evidence="3">Lactate dehydrogenase</fullName>
    </submittedName>
</protein>
<dbReference type="Proteomes" id="UP000288212">
    <property type="component" value="Unassembled WGS sequence"/>
</dbReference>
<dbReference type="InterPro" id="IPR043144">
    <property type="entry name" value="Mal/L-sulf/L-lact_DH-like_ah"/>
</dbReference>
<dbReference type="InterPro" id="IPR043143">
    <property type="entry name" value="Mal/L-sulf/L-lact_DH-like_NADP"/>
</dbReference>
<dbReference type="InterPro" id="IPR003767">
    <property type="entry name" value="Malate/L-lactate_DH-like"/>
</dbReference>
<dbReference type="SUPFAM" id="SSF89733">
    <property type="entry name" value="L-sulfolactate dehydrogenase-like"/>
    <property type="match status" value="1"/>
</dbReference>
<organism evidence="3 4">
    <name type="scientific">Aliidiomarina haloalkalitolerans</name>
    <dbReference type="NCBI Taxonomy" id="859059"/>
    <lineage>
        <taxon>Bacteria</taxon>
        <taxon>Pseudomonadati</taxon>
        <taxon>Pseudomonadota</taxon>
        <taxon>Gammaproteobacteria</taxon>
        <taxon>Alteromonadales</taxon>
        <taxon>Idiomarinaceae</taxon>
        <taxon>Aliidiomarina</taxon>
    </lineage>
</organism>
<dbReference type="PANTHER" id="PTHR11091:SF0">
    <property type="entry name" value="MALATE DEHYDROGENASE"/>
    <property type="match status" value="1"/>
</dbReference>
<name>A0A432VTV7_9GAMM</name>
<accession>A0A432VTV7</accession>
<proteinExistence type="inferred from homology"/>
<comment type="similarity">
    <text evidence="1">Belongs to the LDH2/MDH2 oxidoreductase family.</text>
</comment>
<evidence type="ECO:0000256" key="1">
    <source>
        <dbReference type="ARBA" id="ARBA00006056"/>
    </source>
</evidence>
<comment type="caution">
    <text evidence="3">The sequence shown here is derived from an EMBL/GenBank/DDBJ whole genome shotgun (WGS) entry which is preliminary data.</text>
</comment>
<keyword evidence="2" id="KW-0560">Oxidoreductase</keyword>
<dbReference type="Gene3D" id="3.30.1370.60">
    <property type="entry name" value="Hypothetical oxidoreductase yiak, domain 2"/>
    <property type="match status" value="1"/>
</dbReference>
<dbReference type="InterPro" id="IPR036111">
    <property type="entry name" value="Mal/L-sulfo/L-lacto_DH-like_sf"/>
</dbReference>
<dbReference type="AlphaFoldDB" id="A0A432VTV7"/>
<reference evidence="3 4" key="1">
    <citation type="journal article" date="2011" name="Front. Microbiol.">
        <title>Genomic signatures of strain selection and enhancement in Bacillus atrophaeus var. globigii, a historical biowarfare simulant.</title>
        <authorList>
            <person name="Gibbons H.S."/>
            <person name="Broomall S.M."/>
            <person name="McNew L.A."/>
            <person name="Daligault H."/>
            <person name="Chapman C."/>
            <person name="Bruce D."/>
            <person name="Karavis M."/>
            <person name="Krepps M."/>
            <person name="McGregor P.A."/>
            <person name="Hong C."/>
            <person name="Park K.H."/>
            <person name="Akmal A."/>
            <person name="Feldman A."/>
            <person name="Lin J.S."/>
            <person name="Chang W.E."/>
            <person name="Higgs B.W."/>
            <person name="Demirev P."/>
            <person name="Lindquist J."/>
            <person name="Liem A."/>
            <person name="Fochler E."/>
            <person name="Read T.D."/>
            <person name="Tapia R."/>
            <person name="Johnson S."/>
            <person name="Bishop-Lilly K.A."/>
            <person name="Detter C."/>
            <person name="Han C."/>
            <person name="Sozhamannan S."/>
            <person name="Rosenzweig C.N."/>
            <person name="Skowronski E.W."/>
        </authorList>
    </citation>
    <scope>NUCLEOTIDE SEQUENCE [LARGE SCALE GENOMIC DNA]</scope>
    <source>
        <strain evidence="3 4">AK5</strain>
    </source>
</reference>
<dbReference type="Gene3D" id="1.10.1530.10">
    <property type="match status" value="1"/>
</dbReference>
<dbReference type="EMBL" id="PIPI01000004">
    <property type="protein sequence ID" value="RUO19908.1"/>
    <property type="molecule type" value="Genomic_DNA"/>
</dbReference>
<sequence>MPGLGGSFNDRALVKNDREVTVSQQQEISPTGKLSTSTAIEFATACLQKAGARADIAEQMAKSLVYGDLFGFRTHGLRRLPYNVKQLQSGQSQGQGDVDVVQERLATAHWDAHGLSGLYVIPQAVEHAISKARDCGTATVVVRRCDHVASLAAYLHLATEQGMVISMLASTPAQASVAPFGAKGRVFSPNPFGFAVPYSPQGEANSPQRSIMFDMSFSVTAAGKVRQAYDRQESLPWPAIIAPDGSATANPASYLDEGGALLPLGGIDLGFKGYGLCLMSELLTMGLTGYGRDVGADDGEFNSVYIQVSDPTAFTSTAEFDRVVADLAQRCLQAEPINAEQPPRLPGERAWREFDRQMNQGVELDELTWPRLCHVARKLGVAIPASTAERS</sequence>
<keyword evidence="4" id="KW-1185">Reference proteome</keyword>